<dbReference type="PROSITE" id="PS51409">
    <property type="entry name" value="ARGINASE_2"/>
    <property type="match status" value="1"/>
</dbReference>
<dbReference type="EMBL" id="JAMTCJ010000002">
    <property type="protein sequence ID" value="MCP2176459.1"/>
    <property type="molecule type" value="Genomic_DNA"/>
</dbReference>
<keyword evidence="3" id="KW-0464">Manganese</keyword>
<organism evidence="5 6">
    <name type="scientific">Williamsia maris</name>
    <dbReference type="NCBI Taxonomy" id="72806"/>
    <lineage>
        <taxon>Bacteria</taxon>
        <taxon>Bacillati</taxon>
        <taxon>Actinomycetota</taxon>
        <taxon>Actinomycetes</taxon>
        <taxon>Mycobacteriales</taxon>
        <taxon>Nocardiaceae</taxon>
        <taxon>Williamsia</taxon>
    </lineage>
</organism>
<dbReference type="Gene3D" id="3.40.800.10">
    <property type="entry name" value="Ureohydrolase domain"/>
    <property type="match status" value="1"/>
</dbReference>
<proteinExistence type="inferred from homology"/>
<keyword evidence="6" id="KW-1185">Reference proteome</keyword>
<dbReference type="RefSeq" id="WP_253661443.1">
    <property type="nucleotide sequence ID" value="NZ_BAAAJQ010000001.1"/>
</dbReference>
<dbReference type="InterPro" id="IPR023696">
    <property type="entry name" value="Ureohydrolase_dom_sf"/>
</dbReference>
<sequence length="302" mass="31588">MSTLAVLGVPSSAASYAAGQDQAPRALRAAGLFDALADAGIEALDAGDATEQVWAPDPSAPHAQNAAQAVDSVRETAERVATLLGSGHRVVVIGGNCTIATGAAAGLTQRSDDRPGLVYIDRHFDMNTPETTNEGAIDWMGVGHALALPGALDSYLDVLGDRPLLQPDRLVFFGVDPTQSTQFERDHVDRLDIPVTTQADLMADPVESARGVLATLPDVSFVVHVDVDVLDFTRAPLSENTSGRNIGPSLAQLEAALSVLVADPRWRVLTVGEINPTRSAGVPGLLTDFCALLARVLASARS</sequence>
<comment type="similarity">
    <text evidence="4">Belongs to the arginase family.</text>
</comment>
<dbReference type="PANTHER" id="PTHR43782:SF3">
    <property type="entry name" value="ARGINASE"/>
    <property type="match status" value="1"/>
</dbReference>
<reference evidence="5 6" key="1">
    <citation type="submission" date="2022-06" db="EMBL/GenBank/DDBJ databases">
        <title>Genomic Encyclopedia of Archaeal and Bacterial Type Strains, Phase II (KMG-II): from individual species to whole genera.</title>
        <authorList>
            <person name="Goeker M."/>
        </authorList>
    </citation>
    <scope>NUCLEOTIDE SEQUENCE [LARGE SCALE GENOMIC DNA]</scope>
    <source>
        <strain evidence="5 6">DSM 44693</strain>
    </source>
</reference>
<evidence type="ECO:0000256" key="3">
    <source>
        <dbReference type="ARBA" id="ARBA00023211"/>
    </source>
</evidence>
<evidence type="ECO:0000256" key="4">
    <source>
        <dbReference type="PROSITE-ProRule" id="PRU00742"/>
    </source>
</evidence>
<accession>A0ABT1HDX9</accession>
<evidence type="ECO:0000313" key="6">
    <source>
        <dbReference type="Proteomes" id="UP001206895"/>
    </source>
</evidence>
<dbReference type="Pfam" id="PF00491">
    <property type="entry name" value="Arginase"/>
    <property type="match status" value="1"/>
</dbReference>
<dbReference type="InterPro" id="IPR006035">
    <property type="entry name" value="Ureohydrolase"/>
</dbReference>
<keyword evidence="2" id="KW-0378">Hydrolase</keyword>
<comment type="caution">
    <text evidence="5">The sequence shown here is derived from an EMBL/GenBank/DDBJ whole genome shotgun (WGS) entry which is preliminary data.</text>
</comment>
<dbReference type="SUPFAM" id="SSF52768">
    <property type="entry name" value="Arginase/deacetylase"/>
    <property type="match status" value="1"/>
</dbReference>
<protein>
    <submittedName>
        <fullName evidence="5">Arginase</fullName>
    </submittedName>
</protein>
<dbReference type="PANTHER" id="PTHR43782">
    <property type="entry name" value="ARGINASE"/>
    <property type="match status" value="1"/>
</dbReference>
<gene>
    <name evidence="5" type="ORF">LX13_002278</name>
</gene>
<name>A0ABT1HDX9_9NOCA</name>
<dbReference type="Proteomes" id="UP001206895">
    <property type="component" value="Unassembled WGS sequence"/>
</dbReference>
<evidence type="ECO:0000256" key="2">
    <source>
        <dbReference type="ARBA" id="ARBA00022801"/>
    </source>
</evidence>
<evidence type="ECO:0000256" key="1">
    <source>
        <dbReference type="ARBA" id="ARBA00022723"/>
    </source>
</evidence>
<keyword evidence="1" id="KW-0479">Metal-binding</keyword>
<evidence type="ECO:0000313" key="5">
    <source>
        <dbReference type="EMBL" id="MCP2176459.1"/>
    </source>
</evidence>